<dbReference type="Proteomes" id="UP000027121">
    <property type="component" value="Chromosome"/>
</dbReference>
<name>A0AAQ0DPR4_9PSED</name>
<dbReference type="KEGG" id="pdw:BV82_16505"/>
<evidence type="ECO:0000256" key="1">
    <source>
        <dbReference type="SAM" id="Phobius"/>
    </source>
</evidence>
<feature type="transmembrane region" description="Helical" evidence="1">
    <location>
        <begin position="6"/>
        <end position="24"/>
    </location>
</feature>
<keyword evidence="3" id="KW-1185">Reference proteome</keyword>
<proteinExistence type="predicted"/>
<sequence>MRARYLALPPLMAFTLYTGWTLLITEQSLLAFGLELMSRPDTAQVVVDLYLMAALACMWMVTDTRARGGALIGVLPYMLITLVFVSIGPLLYLVIRGAERKKG</sequence>
<evidence type="ECO:0000313" key="3">
    <source>
        <dbReference type="Proteomes" id="UP000027121"/>
    </source>
</evidence>
<keyword evidence="1" id="KW-0812">Transmembrane</keyword>
<protein>
    <submittedName>
        <fullName evidence="2">DUF2834 domain-containing protein</fullName>
    </submittedName>
</protein>
<dbReference type="RefSeq" id="WP_010223958.1">
    <property type="nucleotide sequence ID" value="NZ_CATKPL010000033.1"/>
</dbReference>
<keyword evidence="1" id="KW-1133">Transmembrane helix</keyword>
<reference evidence="2 3" key="2">
    <citation type="journal article" date="2016" name="Front. Microbiol.">
        <title>When Genome-Based Approach Meets the 'Old but Good': Revealing Genes Involved in the Antibacterial Activity of Pseudomonas sp. P482 against Soft Rot Pathogens.</title>
        <authorList>
            <person name="Krzyzanowska D.M."/>
            <person name="Ossowicki A."/>
            <person name="Rajewska M."/>
            <person name="Maciag T."/>
            <person name="Jablonska M."/>
            <person name="Obuchowski M."/>
            <person name="Heeb S."/>
            <person name="Jafra S."/>
        </authorList>
    </citation>
    <scope>NUCLEOTIDE SEQUENCE [LARGE SCALE GENOMIC DNA]</scope>
    <source>
        <strain evidence="2 3">P482</strain>
    </source>
</reference>
<feature type="transmembrane region" description="Helical" evidence="1">
    <location>
        <begin position="45"/>
        <end position="62"/>
    </location>
</feature>
<dbReference type="EMBL" id="CP071706">
    <property type="protein sequence ID" value="QWE81329.1"/>
    <property type="molecule type" value="Genomic_DNA"/>
</dbReference>
<dbReference type="GeneID" id="98283902"/>
<dbReference type="AlphaFoldDB" id="A0AAQ0DPR4"/>
<organism evidence="2 3">
    <name type="scientific">Pseudomonas donghuensis</name>
    <dbReference type="NCBI Taxonomy" id="1163398"/>
    <lineage>
        <taxon>Bacteria</taxon>
        <taxon>Pseudomonadati</taxon>
        <taxon>Pseudomonadota</taxon>
        <taxon>Gammaproteobacteria</taxon>
        <taxon>Pseudomonadales</taxon>
        <taxon>Pseudomonadaceae</taxon>
        <taxon>Pseudomonas</taxon>
    </lineage>
</organism>
<evidence type="ECO:0000313" key="2">
    <source>
        <dbReference type="EMBL" id="QWE81329.1"/>
    </source>
</evidence>
<keyword evidence="1" id="KW-0472">Membrane</keyword>
<accession>A0AAQ0DPR4</accession>
<gene>
    <name evidence="2" type="ORF">BV82_16505</name>
</gene>
<feature type="transmembrane region" description="Helical" evidence="1">
    <location>
        <begin position="74"/>
        <end position="95"/>
    </location>
</feature>
<reference evidence="2 3" key="1">
    <citation type="journal article" date="2014" name="Genome Announc.">
        <title>Genome Sequence of Pseudomonas sp. Strain P482, a Tomato Rhizosphere Isolate with Broad-Spectrum Antimicrobial Activity.</title>
        <authorList>
            <person name="Krzyzanowska D.M."/>
            <person name="Ossowicki A."/>
            <person name="Jafra S."/>
        </authorList>
    </citation>
    <scope>NUCLEOTIDE SEQUENCE [LARGE SCALE GENOMIC DNA]</scope>
    <source>
        <strain evidence="2 3">P482</strain>
    </source>
</reference>